<evidence type="ECO:0000313" key="3">
    <source>
        <dbReference type="Proteomes" id="UP000002630"/>
    </source>
</evidence>
<dbReference type="Gene3D" id="3.30.420.10">
    <property type="entry name" value="Ribonuclease H-like superfamily/Ribonuclease H"/>
    <property type="match status" value="1"/>
</dbReference>
<feature type="region of interest" description="Disordered" evidence="1">
    <location>
        <begin position="56"/>
        <end position="97"/>
    </location>
</feature>
<reference evidence="2 3" key="1">
    <citation type="journal article" date="2010" name="Nature">
        <title>The Ectocarpus genome and the independent evolution of multicellularity in brown algae.</title>
        <authorList>
            <person name="Cock J.M."/>
            <person name="Sterck L."/>
            <person name="Rouze P."/>
            <person name="Scornet D."/>
            <person name="Allen A.E."/>
            <person name="Amoutzias G."/>
            <person name="Anthouard V."/>
            <person name="Artiguenave F."/>
            <person name="Aury J.M."/>
            <person name="Badger J.H."/>
            <person name="Beszteri B."/>
            <person name="Billiau K."/>
            <person name="Bonnet E."/>
            <person name="Bothwell J.H."/>
            <person name="Bowler C."/>
            <person name="Boyen C."/>
            <person name="Brownlee C."/>
            <person name="Carrano C.J."/>
            <person name="Charrier B."/>
            <person name="Cho G.Y."/>
            <person name="Coelho S.M."/>
            <person name="Collen J."/>
            <person name="Corre E."/>
            <person name="Da Silva C."/>
            <person name="Delage L."/>
            <person name="Delaroque N."/>
            <person name="Dittami S.M."/>
            <person name="Doulbeau S."/>
            <person name="Elias M."/>
            <person name="Farnham G."/>
            <person name="Gachon C.M."/>
            <person name="Gschloessl B."/>
            <person name="Heesch S."/>
            <person name="Jabbari K."/>
            <person name="Jubin C."/>
            <person name="Kawai H."/>
            <person name="Kimura K."/>
            <person name="Kloareg B."/>
            <person name="Kupper F.C."/>
            <person name="Lang D."/>
            <person name="Le Bail A."/>
            <person name="Leblanc C."/>
            <person name="Lerouge P."/>
            <person name="Lohr M."/>
            <person name="Lopez P.J."/>
            <person name="Martens C."/>
            <person name="Maumus F."/>
            <person name="Michel G."/>
            <person name="Miranda-Saavedra D."/>
            <person name="Morales J."/>
            <person name="Moreau H."/>
            <person name="Motomura T."/>
            <person name="Nagasato C."/>
            <person name="Napoli C.A."/>
            <person name="Nelson D.R."/>
            <person name="Nyvall-Collen P."/>
            <person name="Peters A.F."/>
            <person name="Pommier C."/>
            <person name="Potin P."/>
            <person name="Poulain J."/>
            <person name="Quesneville H."/>
            <person name="Read B."/>
            <person name="Rensing S.A."/>
            <person name="Ritter A."/>
            <person name="Rousvoal S."/>
            <person name="Samanta M."/>
            <person name="Samson G."/>
            <person name="Schroeder D.C."/>
            <person name="Segurens B."/>
            <person name="Strittmatter M."/>
            <person name="Tonon T."/>
            <person name="Tregear J.W."/>
            <person name="Valentin K."/>
            <person name="von Dassow P."/>
            <person name="Yamagishi T."/>
            <person name="Van de Peer Y."/>
            <person name="Wincker P."/>
        </authorList>
    </citation>
    <scope>NUCLEOTIDE SEQUENCE [LARGE SCALE GENOMIC DNA]</scope>
    <source>
        <strain evidence="3">Ec32 / CCAP1310/4</strain>
    </source>
</reference>
<protein>
    <submittedName>
        <fullName evidence="2">Transposase</fullName>
    </submittedName>
</protein>
<sequence length="653" mass="73113">MVTKRKGRYVATGVTAKGKTRTEKANLANMLRAKEAALAVREATVAAREAAVAEAEKAAKEKQQQQGPEADTGAPQQEAREQQAAQQRDDLAPRTGSLLDTSQSRSILLTYFELVQSGVEPNKAVQRTASTLRVGKDKVFKVRAHWWEKTELLTSSAEGRGVSSGKDGRKLLDDVQCANLRAFISDKHENGQQVFRRTVREWIKETCNKDLSNRAVGGLLYRIGYRRRRGRIKIPPLNDDRKARIRRFLVEMSAALTQEEKEEAVIVYMDESFCHQLHGSAYSYFLTDDDGVVQDGMGRTSGKGLRMIMVHAITKGGALAAVDENNFPIPEGWFKPKDKGKGRQGAGSMGTEETAEMLWQAKRATGDYHDAMTDKMFMEWLERRLAPAFKAKYGNKKMILVLDNASYHHGYDAEVGVPESNSKGYNTALLRKYKCRKITVEREVTSSAGVRSKKYTFQVPATGTFPQANSKCGKGVSGPEVALATRAFFQLKHPTKLMEKVETFMNGRGWQLIWTPPYMPSFQPIELFWQHGKQYVSFNFKTKRTMAEVWAQVRKGWYGDPTWEGQKGGWKPADCSKLVAHAVKEMNKWVASDPVLRGQMGALEEIPESYEDDAPGHNDIVHDDGVEAQEQLELSAEFMECMGDEDADGDAEV</sequence>
<dbReference type="OrthoDB" id="168086at2759"/>
<evidence type="ECO:0000313" key="2">
    <source>
        <dbReference type="EMBL" id="CBN74917.1"/>
    </source>
</evidence>
<dbReference type="InParanoid" id="D8LQ25"/>
<accession>D8LQ25</accession>
<name>D8LQ25_ECTSI</name>
<dbReference type="AlphaFoldDB" id="D8LQ25"/>
<organism evidence="2 3">
    <name type="scientific">Ectocarpus siliculosus</name>
    <name type="common">Brown alga</name>
    <name type="synonym">Conferva siliculosa</name>
    <dbReference type="NCBI Taxonomy" id="2880"/>
    <lineage>
        <taxon>Eukaryota</taxon>
        <taxon>Sar</taxon>
        <taxon>Stramenopiles</taxon>
        <taxon>Ochrophyta</taxon>
        <taxon>PX clade</taxon>
        <taxon>Phaeophyceae</taxon>
        <taxon>Ectocarpales</taxon>
        <taxon>Ectocarpaceae</taxon>
        <taxon>Ectocarpus</taxon>
    </lineage>
</organism>
<dbReference type="EMBL" id="FN648774">
    <property type="protein sequence ID" value="CBN74917.1"/>
    <property type="molecule type" value="Genomic_DNA"/>
</dbReference>
<dbReference type="Proteomes" id="UP000002630">
    <property type="component" value="Linkage Group LG10"/>
</dbReference>
<evidence type="ECO:0000256" key="1">
    <source>
        <dbReference type="SAM" id="MobiDB-lite"/>
    </source>
</evidence>
<dbReference type="PANTHER" id="PTHR33939:SF1">
    <property type="entry name" value="DUF4371 DOMAIN-CONTAINING PROTEIN"/>
    <property type="match status" value="1"/>
</dbReference>
<gene>
    <name evidence="2" type="ORF">Esi_0056_0124</name>
</gene>
<dbReference type="PANTHER" id="PTHR33939">
    <property type="entry name" value="PROTEIN CBG22215"/>
    <property type="match status" value="1"/>
</dbReference>
<proteinExistence type="predicted"/>
<keyword evidence="3" id="KW-1185">Reference proteome</keyword>
<dbReference type="GO" id="GO:0003676">
    <property type="term" value="F:nucleic acid binding"/>
    <property type="evidence" value="ECO:0007669"/>
    <property type="project" value="InterPro"/>
</dbReference>
<dbReference type="InterPro" id="IPR036397">
    <property type="entry name" value="RNaseH_sf"/>
</dbReference>
<dbReference type="EMBL" id="FN649735">
    <property type="protein sequence ID" value="CBN74917.1"/>
    <property type="molecule type" value="Genomic_DNA"/>
</dbReference>